<organism evidence="1 2">
    <name type="scientific">Streptomyces alanosinicus</name>
    <dbReference type="NCBI Taxonomy" id="68171"/>
    <lineage>
        <taxon>Bacteria</taxon>
        <taxon>Bacillati</taxon>
        <taxon>Actinomycetota</taxon>
        <taxon>Actinomycetes</taxon>
        <taxon>Kitasatosporales</taxon>
        <taxon>Streptomycetaceae</taxon>
        <taxon>Streptomyces</taxon>
    </lineage>
</organism>
<accession>A0A919CYW2</accession>
<dbReference type="EMBL" id="BMVG01000001">
    <property type="protein sequence ID" value="GHD97684.1"/>
    <property type="molecule type" value="Genomic_DNA"/>
</dbReference>
<comment type="caution">
    <text evidence="1">The sequence shown here is derived from an EMBL/GenBank/DDBJ whole genome shotgun (WGS) entry which is preliminary data.</text>
</comment>
<sequence>MGGPGVLRILGGAGPVRSAGVTVHVLARILGSHAPTLTPSAGWTGGVFPGLGAGGAAAWRSVGLVEEALSELRNTVVAMCAFVGTYAAYAAALT</sequence>
<name>A0A919CYW2_9ACTN</name>
<protein>
    <submittedName>
        <fullName evidence="1">Uncharacterized protein</fullName>
    </submittedName>
</protein>
<reference evidence="1" key="1">
    <citation type="journal article" date="2014" name="Int. J. Syst. Evol. Microbiol.">
        <title>Complete genome sequence of Corynebacterium casei LMG S-19264T (=DSM 44701T), isolated from a smear-ripened cheese.</title>
        <authorList>
            <consortium name="US DOE Joint Genome Institute (JGI-PGF)"/>
            <person name="Walter F."/>
            <person name="Albersmeier A."/>
            <person name="Kalinowski J."/>
            <person name="Ruckert C."/>
        </authorList>
    </citation>
    <scope>NUCLEOTIDE SEQUENCE</scope>
    <source>
        <strain evidence="1">JCM 4714</strain>
    </source>
</reference>
<proteinExistence type="predicted"/>
<evidence type="ECO:0000313" key="1">
    <source>
        <dbReference type="EMBL" id="GHD97684.1"/>
    </source>
</evidence>
<evidence type="ECO:0000313" key="2">
    <source>
        <dbReference type="Proteomes" id="UP000655443"/>
    </source>
</evidence>
<dbReference type="Proteomes" id="UP000655443">
    <property type="component" value="Unassembled WGS sequence"/>
</dbReference>
<keyword evidence="2" id="KW-1185">Reference proteome</keyword>
<dbReference type="AlphaFoldDB" id="A0A919CYW2"/>
<gene>
    <name evidence="1" type="ORF">GCM10010339_01010</name>
</gene>
<reference evidence="1" key="2">
    <citation type="submission" date="2020-09" db="EMBL/GenBank/DDBJ databases">
        <authorList>
            <person name="Sun Q."/>
            <person name="Ohkuma M."/>
        </authorList>
    </citation>
    <scope>NUCLEOTIDE SEQUENCE</scope>
    <source>
        <strain evidence="1">JCM 4714</strain>
    </source>
</reference>